<protein>
    <recommendedName>
        <fullName evidence="3">HEAT repeat protein</fullName>
    </recommendedName>
</protein>
<sequence length="211" mass="23771">MNTNTIDKLAHSLGRRDEVPNQELANAIVQCTNNEAVRELVKNLHHKSKDIQNDCIKVIYEIGTLKPEMIADFSSELINLLDSKNNRLQWGAMTALNAITAIKPEAIYNALPKIIATADQGSVITNDHCVGIMIKLCGVKEYNESVFSLLNERLLKSPDNQLPMYAENAFHVVNTKNKVAFVKTLTSRIRGIEKESKRSRIEKVIRKVNKM</sequence>
<reference evidence="1 2" key="1">
    <citation type="submission" date="2024-03" db="EMBL/GenBank/DDBJ databases">
        <title>Sequence of Lycoming College Course Isolates.</title>
        <authorList>
            <person name="Plotts O."/>
            <person name="Newman J."/>
        </authorList>
    </citation>
    <scope>NUCLEOTIDE SEQUENCE [LARGE SCALE GENOMIC DNA]</scope>
    <source>
        <strain evidence="1 2">CJB-3</strain>
    </source>
</reference>
<organism evidence="1 2">
    <name type="scientific">Pedobacter panaciterrae</name>
    <dbReference type="NCBI Taxonomy" id="363849"/>
    <lineage>
        <taxon>Bacteria</taxon>
        <taxon>Pseudomonadati</taxon>
        <taxon>Bacteroidota</taxon>
        <taxon>Sphingobacteriia</taxon>
        <taxon>Sphingobacteriales</taxon>
        <taxon>Sphingobacteriaceae</taxon>
        <taxon>Pedobacter</taxon>
    </lineage>
</organism>
<evidence type="ECO:0008006" key="3">
    <source>
        <dbReference type="Google" id="ProtNLM"/>
    </source>
</evidence>
<dbReference type="SUPFAM" id="SSF48371">
    <property type="entry name" value="ARM repeat"/>
    <property type="match status" value="1"/>
</dbReference>
<comment type="caution">
    <text evidence="1">The sequence shown here is derived from an EMBL/GenBank/DDBJ whole genome shotgun (WGS) entry which is preliminary data.</text>
</comment>
<keyword evidence="2" id="KW-1185">Reference proteome</keyword>
<gene>
    <name evidence="1" type="ORF">WAE58_07610</name>
</gene>
<dbReference type="EMBL" id="JBBEUB010000002">
    <property type="protein sequence ID" value="MEJ2902286.1"/>
    <property type="molecule type" value="Genomic_DNA"/>
</dbReference>
<evidence type="ECO:0000313" key="2">
    <source>
        <dbReference type="Proteomes" id="UP001378956"/>
    </source>
</evidence>
<accession>A0ABU8NJA6</accession>
<evidence type="ECO:0000313" key="1">
    <source>
        <dbReference type="EMBL" id="MEJ2902286.1"/>
    </source>
</evidence>
<dbReference type="Proteomes" id="UP001378956">
    <property type="component" value="Unassembled WGS sequence"/>
</dbReference>
<dbReference type="InterPro" id="IPR011989">
    <property type="entry name" value="ARM-like"/>
</dbReference>
<dbReference type="InterPro" id="IPR016024">
    <property type="entry name" value="ARM-type_fold"/>
</dbReference>
<name>A0ABU8NJA6_9SPHI</name>
<dbReference type="Gene3D" id="1.25.10.10">
    <property type="entry name" value="Leucine-rich Repeat Variant"/>
    <property type="match status" value="1"/>
</dbReference>
<proteinExistence type="predicted"/>
<dbReference type="RefSeq" id="WP_172662667.1">
    <property type="nucleotide sequence ID" value="NZ_JABMKW010000020.1"/>
</dbReference>